<proteinExistence type="inferred from homology"/>
<dbReference type="SUPFAM" id="SSF52540">
    <property type="entry name" value="P-loop containing nucleoside triphosphate hydrolases"/>
    <property type="match status" value="1"/>
</dbReference>
<keyword evidence="6" id="KW-1185">Reference proteome</keyword>
<dbReference type="EC" id="3.6.4.12" evidence="2"/>
<dbReference type="GO" id="GO:0006281">
    <property type="term" value="P:DNA repair"/>
    <property type="evidence" value="ECO:0007669"/>
    <property type="project" value="UniProtKB-KW"/>
</dbReference>
<feature type="domain" description="TIP49 P-loop" evidence="3">
    <location>
        <begin position="19"/>
        <end position="86"/>
    </location>
</feature>
<evidence type="ECO:0000256" key="1">
    <source>
        <dbReference type="ARBA" id="ARBA00023172"/>
    </source>
</evidence>
<keyword evidence="2" id="KW-0805">Transcription regulation</keyword>
<dbReference type="GO" id="GO:0006310">
    <property type="term" value="P:DNA recombination"/>
    <property type="evidence" value="ECO:0007669"/>
    <property type="project" value="UniProtKB-KW"/>
</dbReference>
<evidence type="ECO:0000259" key="3">
    <source>
        <dbReference type="Pfam" id="PF06068"/>
    </source>
</evidence>
<dbReference type="Proteomes" id="UP000662637">
    <property type="component" value="Unassembled WGS sequence"/>
</dbReference>
<keyword evidence="2" id="KW-0234">DNA repair</keyword>
<keyword evidence="1 2" id="KW-0233">DNA recombination</keyword>
<comment type="subcellular location">
    <subcellularLocation>
        <location evidence="2">Nucleus</location>
    </subcellularLocation>
</comment>
<keyword evidence="2" id="KW-0378">Hydrolase</keyword>
<dbReference type="GO" id="GO:0005634">
    <property type="term" value="C:nucleus"/>
    <property type="evidence" value="ECO:0007669"/>
    <property type="project" value="UniProtKB-SubCell"/>
</dbReference>
<gene>
    <name evidence="4" type="ORF">GHT09_009031</name>
    <name evidence="5" type="ORF">MONAX_5E020572</name>
</gene>
<keyword evidence="2" id="KW-0539">Nucleus</keyword>
<evidence type="ECO:0000313" key="4">
    <source>
        <dbReference type="EMBL" id="KAF7479790.1"/>
    </source>
</evidence>
<evidence type="ECO:0000313" key="5">
    <source>
        <dbReference type="EMBL" id="VTJ83396.1"/>
    </source>
</evidence>
<dbReference type="PANTHER" id="PTHR11093">
    <property type="entry name" value="RUVB-RELATED REPTIN AND PONTIN"/>
    <property type="match status" value="1"/>
</dbReference>
<dbReference type="GO" id="GO:0003678">
    <property type="term" value="F:DNA helicase activity"/>
    <property type="evidence" value="ECO:0007669"/>
    <property type="project" value="UniProtKB-EC"/>
</dbReference>
<comment type="function">
    <text evidence="2">Proposed core component of the chromatin remodeling Ino80 complex which exhibits DNA- and nucleosome-activated ATPase activity and catalyzes ATP-dependent nucleosome sliding.</text>
</comment>
<dbReference type="GO" id="GO:0005524">
    <property type="term" value="F:ATP binding"/>
    <property type="evidence" value="ECO:0007669"/>
    <property type="project" value="UniProtKB-KW"/>
</dbReference>
<evidence type="ECO:0000313" key="6">
    <source>
        <dbReference type="Proteomes" id="UP000335636"/>
    </source>
</evidence>
<keyword evidence="2" id="KW-0547">Nucleotide-binding</keyword>
<keyword evidence="2" id="KW-0227">DNA damage</keyword>
<accession>A0A5E4CNP3</accession>
<dbReference type="Gene3D" id="3.40.50.300">
    <property type="entry name" value="P-loop containing nucleotide triphosphate hydrolases"/>
    <property type="match status" value="1"/>
</dbReference>
<dbReference type="Pfam" id="PF06068">
    <property type="entry name" value="TIP49"/>
    <property type="match status" value="1"/>
</dbReference>
<dbReference type="EMBL" id="CABDUW010001694">
    <property type="protein sequence ID" value="VTJ83396.1"/>
    <property type="molecule type" value="Genomic_DNA"/>
</dbReference>
<organism evidence="5 6">
    <name type="scientific">Marmota monax</name>
    <name type="common">Woodchuck</name>
    <dbReference type="NCBI Taxonomy" id="9995"/>
    <lineage>
        <taxon>Eukaryota</taxon>
        <taxon>Metazoa</taxon>
        <taxon>Chordata</taxon>
        <taxon>Craniata</taxon>
        <taxon>Vertebrata</taxon>
        <taxon>Euteleostomi</taxon>
        <taxon>Mammalia</taxon>
        <taxon>Eutheria</taxon>
        <taxon>Euarchontoglires</taxon>
        <taxon>Glires</taxon>
        <taxon>Rodentia</taxon>
        <taxon>Sciuromorpha</taxon>
        <taxon>Sciuridae</taxon>
        <taxon>Xerinae</taxon>
        <taxon>Marmotini</taxon>
        <taxon>Marmota</taxon>
    </lineage>
</organism>
<dbReference type="Proteomes" id="UP000335636">
    <property type="component" value="Unassembled WGS sequence"/>
</dbReference>
<comment type="catalytic activity">
    <reaction evidence="2">
        <text>ATP + H2O = ADP + phosphate + H(+)</text>
        <dbReference type="Rhea" id="RHEA:13065"/>
        <dbReference type="ChEBI" id="CHEBI:15377"/>
        <dbReference type="ChEBI" id="CHEBI:15378"/>
        <dbReference type="ChEBI" id="CHEBI:30616"/>
        <dbReference type="ChEBI" id="CHEBI:43474"/>
        <dbReference type="ChEBI" id="CHEBI:456216"/>
        <dbReference type="EC" id="3.6.4.12"/>
    </reaction>
</comment>
<evidence type="ECO:0000256" key="2">
    <source>
        <dbReference type="RuleBase" id="RU363048"/>
    </source>
</evidence>
<dbReference type="InterPro" id="IPR010339">
    <property type="entry name" value="TIP49_P-loop"/>
</dbReference>
<dbReference type="InterPro" id="IPR027238">
    <property type="entry name" value="RuvB-like"/>
</dbReference>
<keyword evidence="2" id="KW-0804">Transcription</keyword>
<name>A0A5E4CNP3_MARMO</name>
<keyword evidence="2" id="KW-0067">ATP-binding</keyword>
<reference evidence="5 6" key="1">
    <citation type="submission" date="2019-04" db="EMBL/GenBank/DDBJ databases">
        <authorList>
            <person name="Alioto T."/>
            <person name="Alioto T."/>
        </authorList>
    </citation>
    <scope>NUCLEOTIDE SEQUENCE [LARGE SCALE GENOMIC DNA]</scope>
</reference>
<keyword evidence="2" id="KW-0347">Helicase</keyword>
<dbReference type="InterPro" id="IPR027417">
    <property type="entry name" value="P-loop_NTPase"/>
</dbReference>
<dbReference type="AlphaFoldDB" id="A0A5E4CNP3"/>
<sequence length="153" mass="17298">MEIKKTEVLIEYFHRAIGEINKVGNKYIDQGVSELVPSVLFVDEVHILDIKGFTSLHQALESSIIPIMIFASNRGHCVIRTTKIRAQMEWIHISEEALNHLGKMGTKTTLRSLVQLLTPANLLAKINGKDSIEQESMEETSKLFMMPNPQPRS</sequence>
<dbReference type="EMBL" id="WJEC01001084">
    <property type="protein sequence ID" value="KAF7479790.1"/>
    <property type="molecule type" value="Genomic_DNA"/>
</dbReference>
<reference evidence="4" key="2">
    <citation type="submission" date="2020-08" db="EMBL/GenBank/DDBJ databases">
        <authorList>
            <person name="Shumante A."/>
            <person name="Zimin A.V."/>
            <person name="Puiu D."/>
            <person name="Salzberg S.L."/>
        </authorList>
    </citation>
    <scope>NUCLEOTIDE SEQUENCE</scope>
    <source>
        <strain evidence="4">WC2-LM</strain>
        <tissue evidence="4">Liver</tissue>
    </source>
</reference>
<dbReference type="GO" id="GO:0016787">
    <property type="term" value="F:hydrolase activity"/>
    <property type="evidence" value="ECO:0007669"/>
    <property type="project" value="UniProtKB-KW"/>
</dbReference>
<protein>
    <recommendedName>
        <fullName evidence="2">RuvB-like helicase</fullName>
        <ecNumber evidence="2">3.6.4.12</ecNumber>
    </recommendedName>
</protein>
<comment type="similarity">
    <text evidence="2">Belongs to the RuvB family.</text>
</comment>